<comment type="caution">
    <text evidence="1">The sequence shown here is derived from an EMBL/GenBank/DDBJ whole genome shotgun (WGS) entry which is preliminary data.</text>
</comment>
<dbReference type="Proteomes" id="UP000696413">
    <property type="component" value="Unassembled WGS sequence"/>
</dbReference>
<proteinExistence type="predicted"/>
<gene>
    <name evidence="1" type="ORF">KL859_05095</name>
</gene>
<evidence type="ECO:0000313" key="2">
    <source>
        <dbReference type="Proteomes" id="UP000696413"/>
    </source>
</evidence>
<dbReference type="InterPro" id="IPR004378">
    <property type="entry name" value="F420H2_quin_Rdtase"/>
</dbReference>
<sequence length="136" mass="14763">MSAKDHPNIAPGVPMLFPPWLERLQLKYVDPVMTPIAKRLPGFTAIKHRGRTSGRAYETIVTSYRKGNVFAVILAHGKTNWVKNVLAAGGADVKLFRGELKITNPQILPAGSDDPSLPLMVRLAAKKAGVLVAEIV</sequence>
<dbReference type="EMBL" id="JAHBOM010000003">
    <property type="protein sequence ID" value="MBU8822253.1"/>
    <property type="molecule type" value="Genomic_DNA"/>
</dbReference>
<dbReference type="NCBIfam" id="TIGR00026">
    <property type="entry name" value="hi_GC_TIGR00026"/>
    <property type="match status" value="1"/>
</dbReference>
<dbReference type="Gene3D" id="2.30.110.10">
    <property type="entry name" value="Electron Transport, Fmn-binding Protein, Chain A"/>
    <property type="match status" value="1"/>
</dbReference>
<name>A0ABS6HHV9_MYCGD</name>
<dbReference type="InterPro" id="IPR012349">
    <property type="entry name" value="Split_barrel_FMN-bd"/>
</dbReference>
<keyword evidence="2" id="KW-1185">Reference proteome</keyword>
<evidence type="ECO:0000313" key="1">
    <source>
        <dbReference type="EMBL" id="MBU8822253.1"/>
    </source>
</evidence>
<dbReference type="RefSeq" id="WP_214311723.1">
    <property type="nucleotide sequence ID" value="NZ_JAHBOJ010000007.1"/>
</dbReference>
<organism evidence="1 2">
    <name type="scientific">Mycolicibacterium goodii</name>
    <name type="common">Mycobacterium goodii</name>
    <dbReference type="NCBI Taxonomy" id="134601"/>
    <lineage>
        <taxon>Bacteria</taxon>
        <taxon>Bacillati</taxon>
        <taxon>Actinomycetota</taxon>
        <taxon>Actinomycetes</taxon>
        <taxon>Mycobacteriales</taxon>
        <taxon>Mycobacteriaceae</taxon>
        <taxon>Mycolicibacterium</taxon>
    </lineage>
</organism>
<reference evidence="1 2" key="1">
    <citation type="submission" date="2021-05" db="EMBL/GenBank/DDBJ databases">
        <title>Draft Genome Sequences of Clinical Respiratory Isolates of Mycobacterium goodii Recovered in Ireland.</title>
        <authorList>
            <person name="Flanagan P.R."/>
            <person name="Mok S."/>
            <person name="Roycroft E."/>
            <person name="Rogers T.R."/>
            <person name="Fitzgibbon M."/>
        </authorList>
    </citation>
    <scope>NUCLEOTIDE SEQUENCE [LARGE SCALE GENOMIC DNA]</scope>
    <source>
        <strain evidence="1 2">14IE55</strain>
    </source>
</reference>
<accession>A0ABS6HHV9</accession>
<protein>
    <submittedName>
        <fullName evidence="1">Nitroreductase family deazaflavin-dependent oxidoreductase</fullName>
    </submittedName>
</protein>